<reference evidence="1" key="1">
    <citation type="submission" date="2015-04" db="EMBL/GenBank/DDBJ databases">
        <authorList>
            <person name="Syromyatnikov M.Y."/>
            <person name="Popov V.N."/>
        </authorList>
    </citation>
    <scope>NUCLEOTIDE SEQUENCE</scope>
    <source>
        <strain evidence="1">MO-1</strain>
    </source>
</reference>
<name>A0A1S7LHL5_MAGMO</name>
<dbReference type="EMBL" id="LO017727">
    <property type="protein sequence ID" value="CRH06028.1"/>
    <property type="molecule type" value="Genomic_DNA"/>
</dbReference>
<evidence type="ECO:0000313" key="1">
    <source>
        <dbReference type="EMBL" id="CRH06028.1"/>
    </source>
</evidence>
<gene>
    <name evidence="1" type="ORF">MAGMO_1852</name>
</gene>
<protein>
    <submittedName>
        <fullName evidence="1">Uncharacterized protein</fullName>
    </submittedName>
</protein>
<organism evidence="1">
    <name type="scientific">Magnetococcus massalia (strain MO-1)</name>
    <dbReference type="NCBI Taxonomy" id="451514"/>
    <lineage>
        <taxon>Bacteria</taxon>
        <taxon>Pseudomonadati</taxon>
        <taxon>Pseudomonadota</taxon>
        <taxon>Magnetococcia</taxon>
        <taxon>Magnetococcales</taxon>
        <taxon>Magnetococcaceae</taxon>
        <taxon>Magnetococcus</taxon>
    </lineage>
</organism>
<sequence length="85" mass="9703">MSLFTTQHPELVHEAENMLIRRIAYDLSGNPEYIGQAAPGAQQTGEVWFIRRISYEGSNATAILFAEGSTKFNKRWDQRESYSYG</sequence>
<proteinExistence type="predicted"/>
<accession>A0A1S7LHL5</accession>
<dbReference type="AlphaFoldDB" id="A0A1S7LHL5"/>